<accession>D8IYL1</accession>
<feature type="region of interest" description="Disordered" evidence="1">
    <location>
        <begin position="44"/>
        <end position="65"/>
    </location>
</feature>
<evidence type="ECO:0000313" key="3">
    <source>
        <dbReference type="Proteomes" id="UP000000329"/>
    </source>
</evidence>
<dbReference type="STRING" id="757424.Hsero_0652"/>
<protein>
    <submittedName>
        <fullName evidence="2">Uncharacterized protein</fullName>
    </submittedName>
</protein>
<organism evidence="2 3">
    <name type="scientific">Herbaspirillum seropedicae (strain SmR1)</name>
    <dbReference type="NCBI Taxonomy" id="757424"/>
    <lineage>
        <taxon>Bacteria</taxon>
        <taxon>Pseudomonadati</taxon>
        <taxon>Pseudomonadota</taxon>
        <taxon>Betaproteobacteria</taxon>
        <taxon>Burkholderiales</taxon>
        <taxon>Oxalobacteraceae</taxon>
        <taxon>Herbaspirillum</taxon>
    </lineage>
</organism>
<dbReference type="EMBL" id="CP002039">
    <property type="protein sequence ID" value="ADJ62171.1"/>
    <property type="molecule type" value="Genomic_DNA"/>
</dbReference>
<dbReference type="Proteomes" id="UP000000329">
    <property type="component" value="Chromosome"/>
</dbReference>
<sequence>MTRPGRCSALFRCGTGSVNQRRIALLLDHSLTILRQDCVTTAQHHHSSAGLHEHRRPGRSPAPCSGLPHARAAYASVKIVVLPTWLPP</sequence>
<reference evidence="2 3" key="1">
    <citation type="submission" date="2010-04" db="EMBL/GenBank/DDBJ databases">
        <title>The genome of Herbaspirillum seropedicae SmR1, an endophytic, nitrogen-fixing, plant-growth promoting beta-Proteobacteria.</title>
        <authorList>
            <person name="Pedrosa F.O."/>
            <person name="Monteiro R.A."/>
            <person name="Wassem R."/>
            <person name="Cruz L.M."/>
            <person name="Ayub R.A."/>
            <person name="Colauto N.B."/>
            <person name="Fernandez M.A."/>
            <person name="Fungaro M.H.P."/>
            <person name="Grisard E.C."/>
            <person name="Hungria M."/>
            <person name="Madeira H.M.F."/>
            <person name="Nodari R.O."/>
            <person name="Osaku C.A."/>
            <person name="Petzl-Erler M.L."/>
            <person name="Terenzi H."/>
            <person name="Vieira L.G.E."/>
            <person name="Almeida M.I.M."/>
            <person name="Alves L.R."/>
            <person name="Arantes O.M.N."/>
            <person name="Balsanelli E."/>
            <person name="Barcellos F.G."/>
            <person name="Baura V.A."/>
            <person name="Binde D.R."/>
            <person name="Campo R.J."/>
            <person name="Chubatsu L.S."/>
            <person name="Chueire L.M.O."/>
            <person name="Ciferri R.R."/>
            <person name="Correa L.C."/>
            <person name="da Conceicao Silva J.L."/>
            <person name="Dabul A.N.G."/>
            <person name="Dambros B.P."/>
            <person name="Faoro H."/>
            <person name="Favetti A."/>
            <person name="Friedermann G."/>
            <person name="Furlaneto M.C."/>
            <person name="Gasques L.S."/>
            <person name="Gimenes C.C.T."/>
            <person name="Gioppo N.M.R."/>
            <person name="Glienke-Blanco C."/>
            <person name="Godoy L.P."/>
            <person name="Guerra M.P."/>
            <person name="Karp S."/>
            <person name="Kava-Cordeiro V."/>
            <person name="Margarido V.P."/>
            <person name="Mathioni S.M."/>
            <person name="Menck-Soares M.A."/>
            <person name="Murace N.K."/>
            <person name="Nicolas M.F."/>
            <person name="Oliveira C.E.C."/>
            <person name="Pagnan N.A.B."/>
            <person name="Pamphile J.A."/>
            <person name="Patussi E.V."/>
            <person name="Pereira L.F.P."/>
            <person name="Pereira-Ferrari L."/>
            <person name="Pinto F.G.S."/>
            <person name="Precoma C."/>
            <person name="Prioli A.J."/>
            <person name="Prioli S.M.A.P."/>
            <person name="Raittz R.T."/>
            <person name="Ramos H.J.O."/>
            <person name="Ribeiro E.M.S.F."/>
            <person name="Rigo L.U."/>
            <person name="Rocha C.L.M.S.C."/>
            <person name="Rocha S.N."/>
            <person name="Santos K."/>
            <person name="Satori D."/>
            <person name="Silva A.G."/>
            <person name="Simao R.C.G."/>
            <person name="Soares M.A.M."/>
            <person name="Souza E.M."/>
            <person name="Steffens M.B.R."/>
            <person name="Steindel M."/>
            <person name="Tadra-Sfeir M.Z."/>
            <person name="Takahashi E.K."/>
            <person name="Torres R.A."/>
            <person name="Valle J.S."/>
            <person name="Vernal J.I."/>
            <person name="Vilas-Boas L.A."/>
            <person name="Watanabe M.A.E."/>
            <person name="Weiss V.A."/>
            <person name="Yates M.A."/>
            <person name="Souza E.M."/>
        </authorList>
    </citation>
    <scope>NUCLEOTIDE SEQUENCE [LARGE SCALE GENOMIC DNA]</scope>
    <source>
        <strain evidence="2 3">SmR1</strain>
    </source>
</reference>
<name>D8IYL1_HERSS</name>
<dbReference type="HOGENOM" id="CLU_2464818_0_0_4"/>
<evidence type="ECO:0000313" key="2">
    <source>
        <dbReference type="EMBL" id="ADJ62171.1"/>
    </source>
</evidence>
<proteinExistence type="predicted"/>
<feature type="compositionally biased region" description="Basic residues" evidence="1">
    <location>
        <begin position="44"/>
        <end position="58"/>
    </location>
</feature>
<dbReference type="AlphaFoldDB" id="D8IYL1"/>
<evidence type="ECO:0000256" key="1">
    <source>
        <dbReference type="SAM" id="MobiDB-lite"/>
    </source>
</evidence>
<dbReference type="KEGG" id="hse:Hsero_0652"/>
<gene>
    <name evidence="2" type="ordered locus">Hsero_0652</name>
</gene>
<keyword evidence="3" id="KW-1185">Reference proteome</keyword>